<evidence type="ECO:0000256" key="4">
    <source>
        <dbReference type="ARBA" id="ARBA00022692"/>
    </source>
</evidence>
<evidence type="ECO:0000256" key="5">
    <source>
        <dbReference type="ARBA" id="ARBA00022927"/>
    </source>
</evidence>
<dbReference type="Pfam" id="PF02416">
    <property type="entry name" value="TatA_B_E"/>
    <property type="match status" value="1"/>
</dbReference>
<dbReference type="RefSeq" id="WP_103922285.1">
    <property type="nucleotide sequence ID" value="NZ_FMSV02000556.1"/>
</dbReference>
<keyword evidence="4 9" id="KW-0812">Transmembrane</keyword>
<name>A0A1H6FH60_9GAMM</name>
<evidence type="ECO:0000256" key="8">
    <source>
        <dbReference type="ARBA" id="ARBA00023136"/>
    </source>
</evidence>
<proteinExistence type="inferred from homology"/>
<keyword evidence="2 9" id="KW-0813">Transport</keyword>
<evidence type="ECO:0000313" key="12">
    <source>
        <dbReference type="Proteomes" id="UP000236724"/>
    </source>
</evidence>
<dbReference type="AlphaFoldDB" id="A0A1H6FH60"/>
<dbReference type="GO" id="GO:0043953">
    <property type="term" value="P:protein transport by the Tat complex"/>
    <property type="evidence" value="ECO:0007669"/>
    <property type="project" value="UniProtKB-UniRule"/>
</dbReference>
<evidence type="ECO:0000256" key="1">
    <source>
        <dbReference type="ARBA" id="ARBA00004162"/>
    </source>
</evidence>
<dbReference type="GO" id="GO:0033281">
    <property type="term" value="C:TAT protein transport complex"/>
    <property type="evidence" value="ECO:0007669"/>
    <property type="project" value="UniProtKB-UniRule"/>
</dbReference>
<comment type="subunit">
    <text evidence="9">The Tat system comprises two distinct complexes: a TatABC complex, containing multiple copies of TatA, TatB and TatC subunits, and a separate TatA complex, containing only TatA subunits. Substrates initially bind to the TatABC complex, which probably triggers association of the separate TatA complex to form the active translocon.</text>
</comment>
<comment type="subcellular location">
    <subcellularLocation>
        <location evidence="1 9">Cell membrane</location>
        <topology evidence="1 9">Single-pass membrane protein</topology>
    </subcellularLocation>
</comment>
<comment type="function">
    <text evidence="9">Part of the twin-arginine translocation (Tat) system that transports large folded proteins containing a characteristic twin-arginine motif in their signal peptide across membranes. TatA could form the protein-conducting channel of the Tat system.</text>
</comment>
<dbReference type="OrthoDB" id="7066617at2"/>
<gene>
    <name evidence="9 11" type="primary">tatA</name>
    <name evidence="11" type="ORF">MBHS_04664</name>
</gene>
<dbReference type="PANTHER" id="PTHR42982">
    <property type="entry name" value="SEC-INDEPENDENT PROTEIN TRANSLOCASE PROTEIN TATA"/>
    <property type="match status" value="1"/>
</dbReference>
<keyword evidence="6 9" id="KW-1133">Transmembrane helix</keyword>
<accession>A0A1H6FH60</accession>
<dbReference type="EMBL" id="FMSV02000556">
    <property type="protein sequence ID" value="SEH08771.1"/>
    <property type="molecule type" value="Genomic_DNA"/>
</dbReference>
<feature type="compositionally biased region" description="Basic and acidic residues" evidence="10">
    <location>
        <begin position="45"/>
        <end position="72"/>
    </location>
</feature>
<comment type="similarity">
    <text evidence="9">Belongs to the TatA/E family.</text>
</comment>
<reference evidence="11 12" key="1">
    <citation type="submission" date="2016-10" db="EMBL/GenBank/DDBJ databases">
        <authorList>
            <person name="de Groot N.N."/>
        </authorList>
    </citation>
    <scope>NUCLEOTIDE SEQUENCE [LARGE SCALE GENOMIC DNA]</scope>
    <source>
        <strain evidence="11">MBHS1</strain>
    </source>
</reference>
<sequence length="90" mass="9866">MGIGGISVWQLVIILLIVVLLFGTKKLRNIGGDLGSAVKNFRGAMRDGEKEQNAEKMTEEQQKLADNKKPDDDASQAIDAKVTHKETQKS</sequence>
<evidence type="ECO:0000256" key="3">
    <source>
        <dbReference type="ARBA" id="ARBA00022475"/>
    </source>
</evidence>
<dbReference type="Proteomes" id="UP000236724">
    <property type="component" value="Unassembled WGS sequence"/>
</dbReference>
<dbReference type="Gene3D" id="1.20.5.3310">
    <property type="match status" value="1"/>
</dbReference>
<protein>
    <recommendedName>
        <fullName evidence="9">Sec-independent protein translocase protein TatA</fullName>
    </recommendedName>
</protein>
<evidence type="ECO:0000313" key="11">
    <source>
        <dbReference type="EMBL" id="SEH08771.1"/>
    </source>
</evidence>
<dbReference type="GO" id="GO:0008320">
    <property type="term" value="F:protein transmembrane transporter activity"/>
    <property type="evidence" value="ECO:0007669"/>
    <property type="project" value="UniProtKB-UniRule"/>
</dbReference>
<dbReference type="InterPro" id="IPR006312">
    <property type="entry name" value="TatA/E"/>
</dbReference>
<keyword evidence="12" id="KW-1185">Reference proteome</keyword>
<keyword evidence="7 9" id="KW-0811">Translocation</keyword>
<keyword evidence="5 9" id="KW-0653">Protein transport</keyword>
<organism evidence="11 12">
    <name type="scientific">Candidatus Venteria ishoeyi</name>
    <dbReference type="NCBI Taxonomy" id="1899563"/>
    <lineage>
        <taxon>Bacteria</taxon>
        <taxon>Pseudomonadati</taxon>
        <taxon>Pseudomonadota</taxon>
        <taxon>Gammaproteobacteria</taxon>
        <taxon>Thiotrichales</taxon>
        <taxon>Thiotrichaceae</taxon>
        <taxon>Venteria</taxon>
    </lineage>
</organism>
<feature type="compositionally biased region" description="Basic and acidic residues" evidence="10">
    <location>
        <begin position="81"/>
        <end position="90"/>
    </location>
</feature>
<dbReference type="InterPro" id="IPR003369">
    <property type="entry name" value="TatA/B/E"/>
</dbReference>
<keyword evidence="3 9" id="KW-1003">Cell membrane</keyword>
<evidence type="ECO:0000256" key="7">
    <source>
        <dbReference type="ARBA" id="ARBA00023010"/>
    </source>
</evidence>
<keyword evidence="8 9" id="KW-0472">Membrane</keyword>
<evidence type="ECO:0000256" key="2">
    <source>
        <dbReference type="ARBA" id="ARBA00022448"/>
    </source>
</evidence>
<dbReference type="PANTHER" id="PTHR42982:SF1">
    <property type="entry name" value="SEC-INDEPENDENT PROTEIN TRANSLOCASE PROTEIN TATA"/>
    <property type="match status" value="1"/>
</dbReference>
<evidence type="ECO:0000256" key="6">
    <source>
        <dbReference type="ARBA" id="ARBA00022989"/>
    </source>
</evidence>
<feature type="transmembrane region" description="Helical" evidence="9">
    <location>
        <begin position="6"/>
        <end position="24"/>
    </location>
</feature>
<dbReference type="HAMAP" id="MF_00236">
    <property type="entry name" value="TatA_E"/>
    <property type="match status" value="1"/>
</dbReference>
<feature type="region of interest" description="Disordered" evidence="10">
    <location>
        <begin position="45"/>
        <end position="90"/>
    </location>
</feature>
<evidence type="ECO:0000256" key="10">
    <source>
        <dbReference type="SAM" id="MobiDB-lite"/>
    </source>
</evidence>
<evidence type="ECO:0000256" key="9">
    <source>
        <dbReference type="HAMAP-Rule" id="MF_00236"/>
    </source>
</evidence>
<dbReference type="NCBIfam" id="NF002813">
    <property type="entry name" value="PRK02958.1"/>
    <property type="match status" value="1"/>
</dbReference>
<dbReference type="NCBIfam" id="TIGR01411">
    <property type="entry name" value="tatAE"/>
    <property type="match status" value="1"/>
</dbReference>